<dbReference type="Proteomes" id="UP000775547">
    <property type="component" value="Unassembled WGS sequence"/>
</dbReference>
<reference evidence="1" key="1">
    <citation type="submission" date="2020-07" db="EMBL/GenBank/DDBJ databases">
        <authorList>
            <person name="Nieuwenhuis M."/>
            <person name="Van De Peppel L.J.J."/>
        </authorList>
    </citation>
    <scope>NUCLEOTIDE SEQUENCE</scope>
    <source>
        <strain evidence="1">AP01</strain>
        <tissue evidence="1">Mycelium</tissue>
    </source>
</reference>
<comment type="caution">
    <text evidence="1">The sequence shown here is derived from an EMBL/GenBank/DDBJ whole genome shotgun (WGS) entry which is preliminary data.</text>
</comment>
<evidence type="ECO:0008006" key="3">
    <source>
        <dbReference type="Google" id="ProtNLM"/>
    </source>
</evidence>
<dbReference type="EMBL" id="JABCKV010000013">
    <property type="protein sequence ID" value="KAG5647087.1"/>
    <property type="molecule type" value="Genomic_DNA"/>
</dbReference>
<sequence length="319" mass="35703">MSTTWTVTAESQLTHVTPRTFSLILSSSHSPAILNLPVELMLSVVEAAFAECKPVNLALISKAFAKVVDVILYRTVVLDSFHTVQRFHRTTHSKTRVFLTDHVKRLAVTWWPECDTSQEQIHAIIAACPGIRALIAPTFLWPIDIISTVPVDGGLTDITIESFDGDCGALRRASKLSKELTYLRICEPSTMWFSPTSILAAFGPLPQLSHLQLARRANANETNDIMFANSVRTLLHSLPALKMLIVSIFTEPFTCSKAEDSSIWKRMSGIRDEDCRVVILPGRYDEWRAELQNQKLVRSGYQPANFWVRAANANHTKTV</sequence>
<keyword evidence="2" id="KW-1185">Reference proteome</keyword>
<organism evidence="1 2">
    <name type="scientific">Asterophora parasitica</name>
    <dbReference type="NCBI Taxonomy" id="117018"/>
    <lineage>
        <taxon>Eukaryota</taxon>
        <taxon>Fungi</taxon>
        <taxon>Dikarya</taxon>
        <taxon>Basidiomycota</taxon>
        <taxon>Agaricomycotina</taxon>
        <taxon>Agaricomycetes</taxon>
        <taxon>Agaricomycetidae</taxon>
        <taxon>Agaricales</taxon>
        <taxon>Tricholomatineae</taxon>
        <taxon>Lyophyllaceae</taxon>
        <taxon>Asterophora</taxon>
    </lineage>
</organism>
<gene>
    <name evidence="1" type="ORF">DXG03_001457</name>
</gene>
<evidence type="ECO:0000313" key="1">
    <source>
        <dbReference type="EMBL" id="KAG5647087.1"/>
    </source>
</evidence>
<dbReference type="AlphaFoldDB" id="A0A9P7GAK7"/>
<reference evidence="1" key="2">
    <citation type="submission" date="2021-10" db="EMBL/GenBank/DDBJ databases">
        <title>Phylogenomics reveals ancestral predisposition of the termite-cultivated fungus Termitomyces towards a domesticated lifestyle.</title>
        <authorList>
            <person name="Auxier B."/>
            <person name="Grum-Grzhimaylo A."/>
            <person name="Cardenas M.E."/>
            <person name="Lodge J.D."/>
            <person name="Laessoe T."/>
            <person name="Pedersen O."/>
            <person name="Smith M.E."/>
            <person name="Kuyper T.W."/>
            <person name="Franco-Molano E.A."/>
            <person name="Baroni T.J."/>
            <person name="Aanen D.K."/>
        </authorList>
    </citation>
    <scope>NUCLEOTIDE SEQUENCE</scope>
    <source>
        <strain evidence="1">AP01</strain>
        <tissue evidence="1">Mycelium</tissue>
    </source>
</reference>
<proteinExistence type="predicted"/>
<name>A0A9P7GAK7_9AGAR</name>
<evidence type="ECO:0000313" key="2">
    <source>
        <dbReference type="Proteomes" id="UP000775547"/>
    </source>
</evidence>
<protein>
    <recommendedName>
        <fullName evidence="3">F-box domain-containing protein</fullName>
    </recommendedName>
</protein>
<dbReference type="OrthoDB" id="3259136at2759"/>
<accession>A0A9P7GAK7</accession>